<evidence type="ECO:0000256" key="6">
    <source>
        <dbReference type="ARBA" id="ARBA00023002"/>
    </source>
</evidence>
<keyword evidence="6" id="KW-0560">Oxidoreductase</keyword>
<dbReference type="InterPro" id="IPR050627">
    <property type="entry name" value="Nitroreductase/BluB"/>
</dbReference>
<keyword evidence="4" id="KW-0288">FMN</keyword>
<evidence type="ECO:0000313" key="10">
    <source>
        <dbReference type="Proteomes" id="UP000050973"/>
    </source>
</evidence>
<comment type="caution">
    <text evidence="9">The sequence shown here is derived from an EMBL/GenBank/DDBJ whole genome shotgun (WGS) entry which is preliminary data.</text>
</comment>
<dbReference type="GO" id="GO:0005829">
    <property type="term" value="C:cytosol"/>
    <property type="evidence" value="ECO:0007669"/>
    <property type="project" value="TreeGrafter"/>
</dbReference>
<evidence type="ECO:0000256" key="7">
    <source>
        <dbReference type="ARBA" id="ARBA00023027"/>
    </source>
</evidence>
<reference evidence="9 10" key="1">
    <citation type="journal article" date="2015" name="Genome Announc.">
        <title>Expanding the biotechnology potential of lactobacilli through comparative genomics of 213 strains and associated genera.</title>
        <authorList>
            <person name="Sun Z."/>
            <person name="Harris H.M."/>
            <person name="McCann A."/>
            <person name="Guo C."/>
            <person name="Argimon S."/>
            <person name="Zhang W."/>
            <person name="Yang X."/>
            <person name="Jeffery I.B."/>
            <person name="Cooney J.C."/>
            <person name="Kagawa T.F."/>
            <person name="Liu W."/>
            <person name="Song Y."/>
            <person name="Salvetti E."/>
            <person name="Wrobel A."/>
            <person name="Rasinkangas P."/>
            <person name="Parkhill J."/>
            <person name="Rea M.C."/>
            <person name="O'Sullivan O."/>
            <person name="Ritari J."/>
            <person name="Douillard F.P."/>
            <person name="Paul Ross R."/>
            <person name="Yang R."/>
            <person name="Briner A.E."/>
            <person name="Felis G.E."/>
            <person name="de Vos W.M."/>
            <person name="Barrangou R."/>
            <person name="Klaenhammer T.R."/>
            <person name="Caufield P.W."/>
            <person name="Cui Y."/>
            <person name="Zhang H."/>
            <person name="O'Toole P.W."/>
        </authorList>
    </citation>
    <scope>NUCLEOTIDE SEQUENCE [LARGE SCALE GENOMIC DNA]</scope>
    <source>
        <strain evidence="9 10">DSM 4864</strain>
    </source>
</reference>
<gene>
    <name evidence="9" type="ORF">FC49_GL001011</name>
</gene>
<dbReference type="RefSeq" id="WP_056984697.1">
    <property type="nucleotide sequence ID" value="NZ_AZGE01000024.1"/>
</dbReference>
<evidence type="ECO:0000313" key="9">
    <source>
        <dbReference type="EMBL" id="KRM14649.1"/>
    </source>
</evidence>
<dbReference type="PANTHER" id="PTHR23026:SF125">
    <property type="entry name" value="OXYGEN-INSENSITIVE NAD(P)H NITROREDUCTASE"/>
    <property type="match status" value="1"/>
</dbReference>
<protein>
    <submittedName>
        <fullName evidence="9">NADPH-flavin oxidoreductase</fullName>
    </submittedName>
</protein>
<dbReference type="AlphaFoldDB" id="A0A0R1WFY8"/>
<evidence type="ECO:0000256" key="2">
    <source>
        <dbReference type="ARBA" id="ARBA00007118"/>
    </source>
</evidence>
<dbReference type="Proteomes" id="UP000050973">
    <property type="component" value="Unassembled WGS sequence"/>
</dbReference>
<evidence type="ECO:0000256" key="1">
    <source>
        <dbReference type="ARBA" id="ARBA00001917"/>
    </source>
</evidence>
<dbReference type="InterPro" id="IPR029479">
    <property type="entry name" value="Nitroreductase"/>
</dbReference>
<proteinExistence type="inferred from homology"/>
<dbReference type="CDD" id="cd02149">
    <property type="entry name" value="NfsB-like"/>
    <property type="match status" value="1"/>
</dbReference>
<comment type="similarity">
    <text evidence="2">Belongs to the nitroreductase family.</text>
</comment>
<evidence type="ECO:0000256" key="3">
    <source>
        <dbReference type="ARBA" id="ARBA00022630"/>
    </source>
</evidence>
<organism evidence="9 10">
    <name type="scientific">Limosilactobacillus oris DSM 4864</name>
    <dbReference type="NCBI Taxonomy" id="1423779"/>
    <lineage>
        <taxon>Bacteria</taxon>
        <taxon>Bacillati</taxon>
        <taxon>Bacillota</taxon>
        <taxon>Bacilli</taxon>
        <taxon>Lactobacillales</taxon>
        <taxon>Lactobacillaceae</taxon>
        <taxon>Limosilactobacillus</taxon>
    </lineage>
</organism>
<keyword evidence="5" id="KW-0521">NADP</keyword>
<evidence type="ECO:0000259" key="8">
    <source>
        <dbReference type="Pfam" id="PF00881"/>
    </source>
</evidence>
<dbReference type="InterPro" id="IPR033878">
    <property type="entry name" value="NfsB-like"/>
</dbReference>
<dbReference type="GO" id="GO:0046857">
    <property type="term" value="F:oxidoreductase activity, acting on other nitrogenous compounds as donors, with NAD or NADP as acceptor"/>
    <property type="evidence" value="ECO:0007669"/>
    <property type="project" value="TreeGrafter"/>
</dbReference>
<feature type="domain" description="Nitroreductase" evidence="8">
    <location>
        <begin position="16"/>
        <end position="200"/>
    </location>
</feature>
<comment type="cofactor">
    <cofactor evidence="1">
        <name>FMN</name>
        <dbReference type="ChEBI" id="CHEBI:58210"/>
    </cofactor>
</comment>
<dbReference type="Pfam" id="PF00881">
    <property type="entry name" value="Nitroreductase"/>
    <property type="match status" value="1"/>
</dbReference>
<dbReference type="PATRIC" id="fig|1423779.3.peg.1032"/>
<dbReference type="InterPro" id="IPR000415">
    <property type="entry name" value="Nitroreductase-like"/>
</dbReference>
<keyword evidence="3" id="KW-0285">Flavoprotein</keyword>
<dbReference type="EMBL" id="AZGE01000024">
    <property type="protein sequence ID" value="KRM14649.1"/>
    <property type="molecule type" value="Genomic_DNA"/>
</dbReference>
<accession>A0A0R1WFY8</accession>
<dbReference type="GO" id="GO:0046256">
    <property type="term" value="P:2,4,6-trinitrotoluene catabolic process"/>
    <property type="evidence" value="ECO:0007669"/>
    <property type="project" value="TreeGrafter"/>
</dbReference>
<dbReference type="SUPFAM" id="SSF55469">
    <property type="entry name" value="FMN-dependent nitroreductase-like"/>
    <property type="match status" value="1"/>
</dbReference>
<sequence length="221" mass="25675">MDKETARQRIIETANRRYATKKYNPHKHISAADWRTILEVGRLSPSSFGYEPWRFLLINNRKIRDDIRPFAWGAVNSLDGADKVLIILARTDVTYNSDYVRNLVEQVKGKRYSTDSIQSQHFKDFQEHDLQLDSDRARFDWASKQTYIAMANMMMAAAELGIDSCPIEGFNYAKLNAYLAEKGFIDPHDWQVSVMVSFGYRNQPIKPKVRQQLSAIYQELD</sequence>
<evidence type="ECO:0000256" key="5">
    <source>
        <dbReference type="ARBA" id="ARBA00022857"/>
    </source>
</evidence>
<keyword evidence="7" id="KW-0520">NAD</keyword>
<dbReference type="Gene3D" id="3.40.109.10">
    <property type="entry name" value="NADH Oxidase"/>
    <property type="match status" value="1"/>
</dbReference>
<name>A0A0R1WFY8_9LACO</name>
<dbReference type="PANTHER" id="PTHR23026">
    <property type="entry name" value="NADPH NITROREDUCTASE"/>
    <property type="match status" value="1"/>
</dbReference>
<evidence type="ECO:0000256" key="4">
    <source>
        <dbReference type="ARBA" id="ARBA00022643"/>
    </source>
</evidence>